<sequence length="272" mass="28569">MIRPLPDAHLHHGTGRDTGRDAGTGTRIALVTGASSGIGAAIADRFAAEDDWRLLVSGRHRERLARVAGRTSAIALPADLATPEGSQDLVRDALDAAGRIDLLVAGAGVGWAGSFATMPPAAIDRVVGVDLLAAVRLVRTALPQMLDRRRGHIVLIGSIAGSVGVRGEAVYSAAKAALGAFADSLRYELRGAGVRVTHVVPGVVDTPFFARRGAPYTRAHPRPLPPERVAAAVWDAVARGRDEVYVPAWLRLPALIHGAAPALYHRLASRFG</sequence>
<dbReference type="InterPro" id="IPR020904">
    <property type="entry name" value="Sc_DH/Rdtase_CS"/>
</dbReference>
<keyword evidence="7" id="KW-1185">Reference proteome</keyword>
<proteinExistence type="inferred from homology"/>
<dbReference type="PANTHER" id="PTHR44196">
    <property type="entry name" value="DEHYDROGENASE/REDUCTASE SDR FAMILY MEMBER 7B"/>
    <property type="match status" value="1"/>
</dbReference>
<feature type="domain" description="Ketoreductase" evidence="5">
    <location>
        <begin position="27"/>
        <end position="207"/>
    </location>
</feature>
<dbReference type="SUPFAM" id="SSF51735">
    <property type="entry name" value="NAD(P)-binding Rossmann-fold domains"/>
    <property type="match status" value="1"/>
</dbReference>
<name>A0ABS1NBV1_9ACTN</name>
<evidence type="ECO:0000256" key="4">
    <source>
        <dbReference type="SAM" id="MobiDB-lite"/>
    </source>
</evidence>
<evidence type="ECO:0000256" key="1">
    <source>
        <dbReference type="ARBA" id="ARBA00006484"/>
    </source>
</evidence>
<evidence type="ECO:0000256" key="3">
    <source>
        <dbReference type="RuleBase" id="RU000363"/>
    </source>
</evidence>
<accession>A0ABS1NBV1</accession>
<dbReference type="InterPro" id="IPR036291">
    <property type="entry name" value="NAD(P)-bd_dom_sf"/>
</dbReference>
<dbReference type="RefSeq" id="WP_201874967.1">
    <property type="nucleotide sequence ID" value="NZ_JAERRF010000006.1"/>
</dbReference>
<comment type="caution">
    <text evidence="6">The sequence shown here is derived from an EMBL/GenBank/DDBJ whole genome shotgun (WGS) entry which is preliminary data.</text>
</comment>
<feature type="region of interest" description="Disordered" evidence="4">
    <location>
        <begin position="1"/>
        <end position="24"/>
    </location>
</feature>
<dbReference type="InterPro" id="IPR002347">
    <property type="entry name" value="SDR_fam"/>
</dbReference>
<feature type="compositionally biased region" description="Basic and acidic residues" evidence="4">
    <location>
        <begin position="1"/>
        <end position="20"/>
    </location>
</feature>
<dbReference type="Gene3D" id="3.40.50.720">
    <property type="entry name" value="NAD(P)-binding Rossmann-like Domain"/>
    <property type="match status" value="1"/>
</dbReference>
<gene>
    <name evidence="6" type="ORF">JK363_12910</name>
</gene>
<dbReference type="CDD" id="cd05233">
    <property type="entry name" value="SDR_c"/>
    <property type="match status" value="1"/>
</dbReference>
<dbReference type="InterPro" id="IPR057326">
    <property type="entry name" value="KR_dom"/>
</dbReference>
<dbReference type="EMBL" id="JAERRF010000006">
    <property type="protein sequence ID" value="MBL1097566.1"/>
    <property type="molecule type" value="Genomic_DNA"/>
</dbReference>
<evidence type="ECO:0000256" key="2">
    <source>
        <dbReference type="ARBA" id="ARBA00023002"/>
    </source>
</evidence>
<reference evidence="6 7" key="1">
    <citation type="submission" date="2021-01" db="EMBL/GenBank/DDBJ databases">
        <title>WGS of actinomycetes isolated from Thailand.</title>
        <authorList>
            <person name="Thawai C."/>
        </authorList>
    </citation>
    <scope>NUCLEOTIDE SEQUENCE [LARGE SCALE GENOMIC DNA]</scope>
    <source>
        <strain evidence="6 7">CA1R205</strain>
    </source>
</reference>
<evidence type="ECO:0000259" key="5">
    <source>
        <dbReference type="SMART" id="SM00822"/>
    </source>
</evidence>
<dbReference type="PRINTS" id="PR00080">
    <property type="entry name" value="SDRFAMILY"/>
</dbReference>
<dbReference type="PROSITE" id="PS00061">
    <property type="entry name" value="ADH_SHORT"/>
    <property type="match status" value="1"/>
</dbReference>
<dbReference type="Pfam" id="PF00106">
    <property type="entry name" value="adh_short"/>
    <property type="match status" value="1"/>
</dbReference>
<comment type="similarity">
    <text evidence="1 3">Belongs to the short-chain dehydrogenases/reductases (SDR) family.</text>
</comment>
<evidence type="ECO:0000313" key="7">
    <source>
        <dbReference type="Proteomes" id="UP000634229"/>
    </source>
</evidence>
<protein>
    <submittedName>
        <fullName evidence="6">SDR family NAD(P)-dependent oxidoreductase</fullName>
    </submittedName>
</protein>
<organism evidence="6 7">
    <name type="scientific">Streptomyces coffeae</name>
    <dbReference type="NCBI Taxonomy" id="621382"/>
    <lineage>
        <taxon>Bacteria</taxon>
        <taxon>Bacillati</taxon>
        <taxon>Actinomycetota</taxon>
        <taxon>Actinomycetes</taxon>
        <taxon>Kitasatosporales</taxon>
        <taxon>Streptomycetaceae</taxon>
        <taxon>Streptomyces</taxon>
    </lineage>
</organism>
<dbReference type="SMART" id="SM00822">
    <property type="entry name" value="PKS_KR"/>
    <property type="match status" value="1"/>
</dbReference>
<dbReference type="PANTHER" id="PTHR44196:SF1">
    <property type="entry name" value="DEHYDROGENASE_REDUCTASE SDR FAMILY MEMBER 7B"/>
    <property type="match status" value="1"/>
</dbReference>
<dbReference type="Proteomes" id="UP000634229">
    <property type="component" value="Unassembled WGS sequence"/>
</dbReference>
<dbReference type="PRINTS" id="PR00081">
    <property type="entry name" value="GDHRDH"/>
</dbReference>
<keyword evidence="2" id="KW-0560">Oxidoreductase</keyword>
<evidence type="ECO:0000313" key="6">
    <source>
        <dbReference type="EMBL" id="MBL1097566.1"/>
    </source>
</evidence>